<dbReference type="InterPro" id="IPR036514">
    <property type="entry name" value="SGNH_hydro_sf"/>
</dbReference>
<evidence type="ECO:0000259" key="1">
    <source>
        <dbReference type="Pfam" id="PF13472"/>
    </source>
</evidence>
<comment type="caution">
    <text evidence="2">The sequence shown here is derived from an EMBL/GenBank/DDBJ whole genome shotgun (WGS) entry which is preliminary data.</text>
</comment>
<dbReference type="GO" id="GO:0016787">
    <property type="term" value="F:hydrolase activity"/>
    <property type="evidence" value="ECO:0007669"/>
    <property type="project" value="UniProtKB-KW"/>
</dbReference>
<dbReference type="SUPFAM" id="SSF52266">
    <property type="entry name" value="SGNH hydrolase"/>
    <property type="match status" value="1"/>
</dbReference>
<dbReference type="EMBL" id="JBHUMY010000038">
    <property type="protein sequence ID" value="MFD2663028.1"/>
    <property type="molecule type" value="Genomic_DNA"/>
</dbReference>
<sequence length="518" mass="57305">MSDFVSKSLWYVDDGTGKIVPYAPSGNSVDDDNLPDSVDSTYLRREALYVVGDDGKLRVAKKDDFGSSILRESEQSTTAGLWWSETKEKLTLNINGKEESPLLKPMYQRKKIVFFGSSTTDGRGTTTKSNAYMSLLASALSAKGYECYIRGVGGDNTTKAIERFYKDIAPLNADYCFIAFTIGNEGIYNASDKDIVYQQFKAGLFNIIRLVKQHGMVPIVANQMPTQNYTAEIYRYARNLNAELDAMDVHVVDWMGAVVDETTYMPIPAASFDHLHLNDTGHSALYQSIPPSLFEKVGFQSGKMINTPEKGSIHIESNTNADYVFRYSPEYPLASFSAFVRFKAPSVIDIPITLIGAYGDGGYIRIQLTNTGVVAINPGTEVKTTAIISDTNWHTLGIRYNVISKKIKLYLDNEVISDETVSASLTSVDNFYLAGRPSSTNLISGYEFKDFAVYRTAQIAENFRLMIDGTFPQTSLELLAPLNDKVLDEGSRLMNLAPTTRNLTVKKSATISLTEGSI</sequence>
<dbReference type="InterPro" id="IPR013830">
    <property type="entry name" value="SGNH_hydro"/>
</dbReference>
<dbReference type="RefSeq" id="WP_379278302.1">
    <property type="nucleotide sequence ID" value="NZ_JBHUGT010000045.1"/>
</dbReference>
<organism evidence="2 3">
    <name type="scientific">Paenibacillus thailandensis</name>
    <dbReference type="NCBI Taxonomy" id="393250"/>
    <lineage>
        <taxon>Bacteria</taxon>
        <taxon>Bacillati</taxon>
        <taxon>Bacillota</taxon>
        <taxon>Bacilli</taxon>
        <taxon>Bacillales</taxon>
        <taxon>Paenibacillaceae</taxon>
        <taxon>Paenibacillus</taxon>
    </lineage>
</organism>
<dbReference type="InterPro" id="IPR013320">
    <property type="entry name" value="ConA-like_dom_sf"/>
</dbReference>
<name>A0ABW5R2K7_9BACL</name>
<dbReference type="SUPFAM" id="SSF49899">
    <property type="entry name" value="Concanavalin A-like lectins/glucanases"/>
    <property type="match status" value="1"/>
</dbReference>
<keyword evidence="2" id="KW-0378">Hydrolase</keyword>
<dbReference type="CDD" id="cd00229">
    <property type="entry name" value="SGNH_hydrolase"/>
    <property type="match status" value="1"/>
</dbReference>
<evidence type="ECO:0000313" key="3">
    <source>
        <dbReference type="Proteomes" id="UP001597493"/>
    </source>
</evidence>
<protein>
    <submittedName>
        <fullName evidence="2">SGNH/GDSL hydrolase family protein</fullName>
    </submittedName>
</protein>
<dbReference type="InterPro" id="IPR051532">
    <property type="entry name" value="Ester_Hydrolysis_Enzymes"/>
</dbReference>
<dbReference type="Proteomes" id="UP001597493">
    <property type="component" value="Unassembled WGS sequence"/>
</dbReference>
<dbReference type="PANTHER" id="PTHR30383">
    <property type="entry name" value="THIOESTERASE 1/PROTEASE 1/LYSOPHOSPHOLIPASE L1"/>
    <property type="match status" value="1"/>
</dbReference>
<evidence type="ECO:0000313" key="2">
    <source>
        <dbReference type="EMBL" id="MFD2663028.1"/>
    </source>
</evidence>
<dbReference type="Gene3D" id="3.40.50.1110">
    <property type="entry name" value="SGNH hydrolase"/>
    <property type="match status" value="1"/>
</dbReference>
<accession>A0ABW5R2K7</accession>
<feature type="domain" description="SGNH hydrolase-type esterase" evidence="1">
    <location>
        <begin position="114"/>
        <end position="283"/>
    </location>
</feature>
<keyword evidence="3" id="KW-1185">Reference proteome</keyword>
<dbReference type="Pfam" id="PF13472">
    <property type="entry name" value="Lipase_GDSL_2"/>
    <property type="match status" value="1"/>
</dbReference>
<reference evidence="3" key="1">
    <citation type="journal article" date="2019" name="Int. J. Syst. Evol. Microbiol.">
        <title>The Global Catalogue of Microorganisms (GCM) 10K type strain sequencing project: providing services to taxonomists for standard genome sequencing and annotation.</title>
        <authorList>
            <consortium name="The Broad Institute Genomics Platform"/>
            <consortium name="The Broad Institute Genome Sequencing Center for Infectious Disease"/>
            <person name="Wu L."/>
            <person name="Ma J."/>
        </authorList>
    </citation>
    <scope>NUCLEOTIDE SEQUENCE [LARGE SCALE GENOMIC DNA]</scope>
    <source>
        <strain evidence="3">TISTR 1827</strain>
    </source>
</reference>
<dbReference type="PANTHER" id="PTHR30383:SF5">
    <property type="entry name" value="SGNH HYDROLASE-TYPE ESTERASE DOMAIN-CONTAINING PROTEIN"/>
    <property type="match status" value="1"/>
</dbReference>
<proteinExistence type="predicted"/>
<dbReference type="Gene3D" id="2.60.120.200">
    <property type="match status" value="1"/>
</dbReference>
<gene>
    <name evidence="2" type="ORF">ACFSW5_22480</name>
</gene>